<evidence type="ECO:0000313" key="3">
    <source>
        <dbReference type="Proteomes" id="UP000308760"/>
    </source>
</evidence>
<keyword evidence="3" id="KW-1185">Reference proteome</keyword>
<dbReference type="OrthoDB" id="3697414at2"/>
<reference evidence="3" key="1">
    <citation type="submission" date="2019-04" db="EMBL/GenBank/DDBJ databases">
        <title>Nocardioides xinjiangensis sp. nov.</title>
        <authorList>
            <person name="Liu S."/>
        </authorList>
    </citation>
    <scope>NUCLEOTIDE SEQUENCE [LARGE SCALE GENOMIC DNA]</scope>
    <source>
        <strain evidence="3">18</strain>
    </source>
</reference>
<reference evidence="2 3" key="2">
    <citation type="submission" date="2019-05" db="EMBL/GenBank/DDBJ databases">
        <title>Glycomyces buryatensis sp. nov.</title>
        <authorList>
            <person name="Nikitina E."/>
        </authorList>
    </citation>
    <scope>NUCLEOTIDE SEQUENCE [LARGE SCALE GENOMIC DNA]</scope>
    <source>
        <strain evidence="2 3">18</strain>
    </source>
</reference>
<gene>
    <name evidence="2" type="ORF">FAB82_13395</name>
</gene>
<keyword evidence="2" id="KW-0808">Transferase</keyword>
<dbReference type="RefSeq" id="WP_136535040.1">
    <property type="nucleotide sequence ID" value="NZ_STGY01000053.1"/>
</dbReference>
<sequence>MDARGALDRLQAAKADGSLNELCERFGLDLVVVFGSVIRDDAEPRDLDIAVHYRGERPSPVAMVEAFVQLTRFDQIDLMDLNRADPFAREQALVGTLPLVERDSELLPTMQMTAMNQRMDTEWLHRMSLEAMAG</sequence>
<accession>A0A4S8QDD6</accession>
<dbReference type="AlphaFoldDB" id="A0A4S8QDD6"/>
<dbReference type="InterPro" id="IPR041633">
    <property type="entry name" value="Polbeta"/>
</dbReference>
<evidence type="ECO:0000259" key="1">
    <source>
        <dbReference type="Pfam" id="PF18765"/>
    </source>
</evidence>
<feature type="domain" description="Polymerase beta nucleotidyltransferase" evidence="1">
    <location>
        <begin position="24"/>
        <end position="104"/>
    </location>
</feature>
<dbReference type="PANTHER" id="PTHR43852">
    <property type="entry name" value="NUCLEOTIDYLTRANSFERASE"/>
    <property type="match status" value="1"/>
</dbReference>
<comment type="caution">
    <text evidence="2">The sequence shown here is derived from an EMBL/GenBank/DDBJ whole genome shotgun (WGS) entry which is preliminary data.</text>
</comment>
<evidence type="ECO:0000313" key="2">
    <source>
        <dbReference type="EMBL" id="THV41092.1"/>
    </source>
</evidence>
<dbReference type="EMBL" id="STGY01000053">
    <property type="protein sequence ID" value="THV41092.1"/>
    <property type="molecule type" value="Genomic_DNA"/>
</dbReference>
<name>A0A4S8QDD6_9ACTN</name>
<dbReference type="PANTHER" id="PTHR43852:SF3">
    <property type="entry name" value="NUCLEOTIDYLTRANSFERASE"/>
    <property type="match status" value="1"/>
</dbReference>
<dbReference type="GO" id="GO:0016740">
    <property type="term" value="F:transferase activity"/>
    <property type="evidence" value="ECO:0007669"/>
    <property type="project" value="UniProtKB-KW"/>
</dbReference>
<proteinExistence type="predicted"/>
<dbReference type="Pfam" id="PF18765">
    <property type="entry name" value="Polbeta"/>
    <property type="match status" value="1"/>
</dbReference>
<organism evidence="2 3">
    <name type="scientific">Glycomyces buryatensis</name>
    <dbReference type="NCBI Taxonomy" id="2570927"/>
    <lineage>
        <taxon>Bacteria</taxon>
        <taxon>Bacillati</taxon>
        <taxon>Actinomycetota</taxon>
        <taxon>Actinomycetes</taxon>
        <taxon>Glycomycetales</taxon>
        <taxon>Glycomycetaceae</taxon>
        <taxon>Glycomyces</taxon>
    </lineage>
</organism>
<dbReference type="SUPFAM" id="SSF81301">
    <property type="entry name" value="Nucleotidyltransferase"/>
    <property type="match status" value="1"/>
</dbReference>
<dbReference type="Proteomes" id="UP000308760">
    <property type="component" value="Unassembled WGS sequence"/>
</dbReference>
<dbReference type="Gene3D" id="3.30.460.10">
    <property type="entry name" value="Beta Polymerase, domain 2"/>
    <property type="match status" value="1"/>
</dbReference>
<protein>
    <submittedName>
        <fullName evidence="2">Nucleotidyltransferase domain-containing protein</fullName>
    </submittedName>
</protein>
<dbReference type="InterPro" id="IPR052930">
    <property type="entry name" value="TA_antitoxin_MntA"/>
</dbReference>
<dbReference type="InterPro" id="IPR043519">
    <property type="entry name" value="NT_sf"/>
</dbReference>